<dbReference type="EMBL" id="AGWQ01000003">
    <property type="protein sequence ID" value="EJZ87669.1"/>
    <property type="molecule type" value="Genomic_DNA"/>
</dbReference>
<dbReference type="InterPro" id="IPR052190">
    <property type="entry name" value="Euk-Arch_PrmC-MTase"/>
</dbReference>
<evidence type="ECO:0000313" key="7">
    <source>
        <dbReference type="EMBL" id="EJZ87669.1"/>
    </source>
</evidence>
<dbReference type="Proteomes" id="UP000003994">
    <property type="component" value="Unassembled WGS sequence"/>
</dbReference>
<dbReference type="Pfam" id="PF23186">
    <property type="entry name" value="DUF7059"/>
    <property type="match status" value="1"/>
</dbReference>
<dbReference type="Gene3D" id="3.40.50.150">
    <property type="entry name" value="Vaccinia Virus protein VP39"/>
    <property type="match status" value="1"/>
</dbReference>
<keyword evidence="2" id="KW-0489">Methyltransferase</keyword>
<organism evidence="7 8">
    <name type="scientific">Schaalia turicensis ACS-279-V-Col4</name>
    <dbReference type="NCBI Taxonomy" id="883077"/>
    <lineage>
        <taxon>Bacteria</taxon>
        <taxon>Bacillati</taxon>
        <taxon>Actinomycetota</taxon>
        <taxon>Actinomycetes</taxon>
        <taxon>Actinomycetales</taxon>
        <taxon>Actinomycetaceae</taxon>
        <taxon>Schaalia</taxon>
    </lineage>
</organism>
<feature type="domain" description="Methyltransferase small" evidence="5">
    <location>
        <begin position="201"/>
        <end position="286"/>
    </location>
</feature>
<dbReference type="GO" id="GO:0003676">
    <property type="term" value="F:nucleic acid binding"/>
    <property type="evidence" value="ECO:0007669"/>
    <property type="project" value="InterPro"/>
</dbReference>
<comment type="caution">
    <text evidence="7">The sequence shown here is derived from an EMBL/GenBank/DDBJ whole genome shotgun (WGS) entry which is preliminary data.</text>
</comment>
<dbReference type="InterPro" id="IPR029063">
    <property type="entry name" value="SAM-dependent_MTases_sf"/>
</dbReference>
<comment type="similarity">
    <text evidence="1">Belongs to the eukaryotic/archaeal PrmC-related family.</text>
</comment>
<dbReference type="Pfam" id="PF05175">
    <property type="entry name" value="MTS"/>
    <property type="match status" value="1"/>
</dbReference>
<evidence type="ECO:0000259" key="5">
    <source>
        <dbReference type="Pfam" id="PF05175"/>
    </source>
</evidence>
<gene>
    <name evidence="7" type="ORF">HMPREF9241_00297</name>
</gene>
<dbReference type="GO" id="GO:0035657">
    <property type="term" value="C:eRF1 methyltransferase complex"/>
    <property type="evidence" value="ECO:0007669"/>
    <property type="project" value="TreeGrafter"/>
</dbReference>
<dbReference type="AlphaFoldDB" id="K0Z689"/>
<proteinExistence type="inferred from homology"/>
<dbReference type="GO" id="GO:0032259">
    <property type="term" value="P:methylation"/>
    <property type="evidence" value="ECO:0007669"/>
    <property type="project" value="UniProtKB-KW"/>
</dbReference>
<dbReference type="GO" id="GO:0008757">
    <property type="term" value="F:S-adenosylmethionine-dependent methyltransferase activity"/>
    <property type="evidence" value="ECO:0007669"/>
    <property type="project" value="TreeGrafter"/>
</dbReference>
<dbReference type="SUPFAM" id="SSF53335">
    <property type="entry name" value="S-adenosyl-L-methionine-dependent methyltransferases"/>
    <property type="match status" value="1"/>
</dbReference>
<protein>
    <submittedName>
        <fullName evidence="7">Uncharacterized protein</fullName>
    </submittedName>
</protein>
<dbReference type="InterPro" id="IPR002052">
    <property type="entry name" value="DNA_methylase_N6_adenine_CS"/>
</dbReference>
<evidence type="ECO:0000256" key="1">
    <source>
        <dbReference type="ARBA" id="ARBA00006149"/>
    </source>
</evidence>
<accession>K0Z689</accession>
<evidence type="ECO:0000256" key="2">
    <source>
        <dbReference type="ARBA" id="ARBA00022603"/>
    </source>
</evidence>
<dbReference type="PANTHER" id="PTHR45875:SF1">
    <property type="entry name" value="METHYLTRANSFERASE N6AMT1"/>
    <property type="match status" value="1"/>
</dbReference>
<evidence type="ECO:0000256" key="3">
    <source>
        <dbReference type="ARBA" id="ARBA00022679"/>
    </source>
</evidence>
<dbReference type="HOGENOM" id="CLU_022532_0_0_11"/>
<reference evidence="7 8" key="1">
    <citation type="submission" date="2012-07" db="EMBL/GenBank/DDBJ databases">
        <title>The Genome Sequence of Actinomyces turicensis ACS-279-V-COL4.</title>
        <authorList>
            <consortium name="The Broad Institute Genome Sequencing Platform"/>
            <person name="Earl A."/>
            <person name="Ward D."/>
            <person name="Feldgarden M."/>
            <person name="Gevers D."/>
            <person name="Saerens B."/>
            <person name="Vaneechoutte M."/>
            <person name="Walker B."/>
            <person name="Young S.K."/>
            <person name="Zeng Q."/>
            <person name="Gargeya S."/>
            <person name="Fitzgerald M."/>
            <person name="Haas B."/>
            <person name="Abouelleil A."/>
            <person name="Alvarado L."/>
            <person name="Arachchi H.M."/>
            <person name="Berlin A."/>
            <person name="Chapman S.B."/>
            <person name="Goldberg J."/>
            <person name="Griggs A."/>
            <person name="Gujja S."/>
            <person name="Hansen M."/>
            <person name="Howarth C."/>
            <person name="Imamovic A."/>
            <person name="Larimer J."/>
            <person name="McCowen C."/>
            <person name="Montmayeur A."/>
            <person name="Murphy C."/>
            <person name="Neiman D."/>
            <person name="Pearson M."/>
            <person name="Priest M."/>
            <person name="Roberts A."/>
            <person name="Saif S."/>
            <person name="Shea T."/>
            <person name="Sisk P."/>
            <person name="Sykes S."/>
            <person name="Wortman J."/>
            <person name="Nusbaum C."/>
            <person name="Birren B."/>
        </authorList>
    </citation>
    <scope>NUCLEOTIDE SEQUENCE [LARGE SCALE GENOMIC DNA]</scope>
    <source>
        <strain evidence="7 8">ACS-279-V-Col4</strain>
    </source>
</reference>
<dbReference type="eggNOG" id="COG2890">
    <property type="taxonomic scope" value="Bacteria"/>
</dbReference>
<dbReference type="STRING" id="883077.HMPREF9241_00297"/>
<dbReference type="InterPro" id="IPR007848">
    <property type="entry name" value="Small_mtfrase_dom"/>
</dbReference>
<dbReference type="PROSITE" id="PS00092">
    <property type="entry name" value="N6_MTASE"/>
    <property type="match status" value="1"/>
</dbReference>
<dbReference type="PANTHER" id="PTHR45875">
    <property type="entry name" value="METHYLTRANSFERASE N6AMT1"/>
    <property type="match status" value="1"/>
</dbReference>
<dbReference type="InterPro" id="IPR055487">
    <property type="entry name" value="DUF7059"/>
</dbReference>
<evidence type="ECO:0000256" key="4">
    <source>
        <dbReference type="ARBA" id="ARBA00022691"/>
    </source>
</evidence>
<evidence type="ECO:0000313" key="8">
    <source>
        <dbReference type="Proteomes" id="UP000003994"/>
    </source>
</evidence>
<sequence length="593" mass="63665">MDTSLRVHRARFVQFDLSMVATSVGVMNESEVAVANTPIVDPALIACLRSDFDDAGWYVDALKQVVSQRALTALGREQRVPALVELRAQTAPISVLTRLFMLGDTVAGQQLDQALPTCGVAGAVSLGLVQPVADSSSPSRYRATVDLRPYSAVIPDVMVGGGSDSDSTRQLNWWIASDLTSMVTGGALRPDHVLGVGGASTSLLEMTIRKPFTSALDMGCGCGIQAMHLATHCERVVATDLSERACQFTRFNAALNDMQIEVRAGSLFEPVAGQTFDLIVTNPPFVITPDVLRGDGDDLLEYRDGGMSRDELVRTVIQAGPDYLVPGGYMQMIGNWEIPADVDPDSGWSDRLKPWFSDRPVDAWIVQRDVLDSAQYVEMWLQDADPHDADSEADAELDIGESGAMVGVEDPFGLVDSKREIAYAKWLADFDSANVGAVGMGFVAMRRLDADEAGGARGIQHFDLELTGRRPLGADVERTLDALRLPDDLGALTLVRADDVTEERHFVPGTPDPNVMIMHQGSGLGRSIMVGTAVSAIVGACDGELEVGQISAAVAMLTDREISDVRAEVDTPLRALIRAGMLEVATCSKQSTV</sequence>
<dbReference type="GO" id="GO:0008170">
    <property type="term" value="F:N-methyltransferase activity"/>
    <property type="evidence" value="ECO:0007669"/>
    <property type="project" value="UniProtKB-ARBA"/>
</dbReference>
<dbReference type="GO" id="GO:0008276">
    <property type="term" value="F:protein methyltransferase activity"/>
    <property type="evidence" value="ECO:0007669"/>
    <property type="project" value="TreeGrafter"/>
</dbReference>
<keyword evidence="4" id="KW-0949">S-adenosyl-L-methionine</keyword>
<dbReference type="CDD" id="cd02440">
    <property type="entry name" value="AdoMet_MTases"/>
    <property type="match status" value="1"/>
</dbReference>
<evidence type="ECO:0000259" key="6">
    <source>
        <dbReference type="Pfam" id="PF23186"/>
    </source>
</evidence>
<keyword evidence="3" id="KW-0808">Transferase</keyword>
<feature type="domain" description="DUF7059" evidence="6">
    <location>
        <begin position="55"/>
        <end position="135"/>
    </location>
</feature>
<dbReference type="PATRIC" id="fig|883077.3.peg.283"/>
<name>K0Z689_9ACTO</name>
<keyword evidence="8" id="KW-1185">Reference proteome</keyword>